<dbReference type="GeneID" id="20214414"/>
<evidence type="ECO:0000256" key="3">
    <source>
        <dbReference type="PROSITE-ProRule" id="PRU00121"/>
    </source>
</evidence>
<dbReference type="EMBL" id="KB097700">
    <property type="protein sequence ID" value="ESN91621.1"/>
    <property type="molecule type" value="Genomic_DNA"/>
</dbReference>
<reference evidence="6" key="3">
    <citation type="submission" date="2015-06" db="UniProtKB">
        <authorList>
            <consortium name="EnsemblMetazoa"/>
        </authorList>
    </citation>
    <scope>IDENTIFICATION</scope>
</reference>
<sequence>DCKVNSDSSTYKGETSQTISGRKCQAWKQQIPQKHNQDSGDYFVGGNLDNTGNKCRNPSNPFIPRNSWCYTVDVKQRREYCDVPFCVGQLMFVLV</sequence>
<dbReference type="FunFam" id="2.40.20.10:FF:000063">
    <property type="entry name" value="Uncharacterized protein"/>
    <property type="match status" value="1"/>
</dbReference>
<dbReference type="EMBL" id="AMQM01002142">
    <property type="status" value="NOT_ANNOTATED_CDS"/>
    <property type="molecule type" value="Genomic_DNA"/>
</dbReference>
<dbReference type="InterPro" id="IPR013806">
    <property type="entry name" value="Kringle-like"/>
</dbReference>
<accession>T1G016</accession>
<dbReference type="KEGG" id="hro:HELRODRAFT_70028"/>
<dbReference type="Gene3D" id="2.40.20.10">
    <property type="entry name" value="Plasminogen Kringle 4"/>
    <property type="match status" value="1"/>
</dbReference>
<evidence type="ECO:0000313" key="7">
    <source>
        <dbReference type="Proteomes" id="UP000015101"/>
    </source>
</evidence>
<dbReference type="Pfam" id="PF00051">
    <property type="entry name" value="Kringle"/>
    <property type="match status" value="1"/>
</dbReference>
<dbReference type="InterPro" id="IPR050759">
    <property type="entry name" value="Serine_protease_kringle"/>
</dbReference>
<dbReference type="STRING" id="6412.T1G016"/>
<dbReference type="PROSITE" id="PS50070">
    <property type="entry name" value="KRINGLE_2"/>
    <property type="match status" value="1"/>
</dbReference>
<evidence type="ECO:0000313" key="6">
    <source>
        <dbReference type="EnsemblMetazoa" id="HelroP70028"/>
    </source>
</evidence>
<evidence type="ECO:0000256" key="2">
    <source>
        <dbReference type="ARBA" id="ARBA00023157"/>
    </source>
</evidence>
<dbReference type="SUPFAM" id="SSF57440">
    <property type="entry name" value="Kringle-like"/>
    <property type="match status" value="1"/>
</dbReference>
<dbReference type="CTD" id="20214414"/>
<dbReference type="Proteomes" id="UP000015101">
    <property type="component" value="Unassembled WGS sequence"/>
</dbReference>
<dbReference type="HOGENOM" id="CLU_158332_0_0_1"/>
<evidence type="ECO:0000256" key="1">
    <source>
        <dbReference type="ARBA" id="ARBA00022572"/>
    </source>
</evidence>
<dbReference type="InterPro" id="IPR000001">
    <property type="entry name" value="Kringle"/>
</dbReference>
<name>T1G016_HELRO</name>
<protein>
    <recommendedName>
        <fullName evidence="4">Kringle domain-containing protein</fullName>
    </recommendedName>
</protein>
<dbReference type="PRINTS" id="PR00018">
    <property type="entry name" value="KRINGLE"/>
</dbReference>
<comment type="caution">
    <text evidence="3">Lacks conserved residue(s) required for the propagation of feature annotation.</text>
</comment>
<evidence type="ECO:0000259" key="4">
    <source>
        <dbReference type="PROSITE" id="PS50070"/>
    </source>
</evidence>
<gene>
    <name evidence="6" type="primary">20214414</name>
    <name evidence="5" type="ORF">HELRODRAFT_70028</name>
</gene>
<dbReference type="PANTHER" id="PTHR24261:SF7">
    <property type="entry name" value="KRINGLE DOMAIN-CONTAINING PROTEIN"/>
    <property type="match status" value="1"/>
</dbReference>
<dbReference type="OMA" id="IPRNSWC"/>
<evidence type="ECO:0000313" key="5">
    <source>
        <dbReference type="EMBL" id="ESN91621.1"/>
    </source>
</evidence>
<keyword evidence="7" id="KW-1185">Reference proteome</keyword>
<proteinExistence type="predicted"/>
<dbReference type="PANTHER" id="PTHR24261">
    <property type="entry name" value="PLASMINOGEN-RELATED"/>
    <property type="match status" value="1"/>
</dbReference>
<organism evidence="6 7">
    <name type="scientific">Helobdella robusta</name>
    <name type="common">Californian leech</name>
    <dbReference type="NCBI Taxonomy" id="6412"/>
    <lineage>
        <taxon>Eukaryota</taxon>
        <taxon>Metazoa</taxon>
        <taxon>Spiralia</taxon>
        <taxon>Lophotrochozoa</taxon>
        <taxon>Annelida</taxon>
        <taxon>Clitellata</taxon>
        <taxon>Hirudinea</taxon>
        <taxon>Rhynchobdellida</taxon>
        <taxon>Glossiphoniidae</taxon>
        <taxon>Helobdella</taxon>
    </lineage>
</organism>
<feature type="domain" description="Kringle" evidence="4">
    <location>
        <begin position="7"/>
        <end position="86"/>
    </location>
</feature>
<dbReference type="InParanoid" id="T1G016"/>
<reference evidence="7" key="1">
    <citation type="submission" date="2012-12" db="EMBL/GenBank/DDBJ databases">
        <authorList>
            <person name="Hellsten U."/>
            <person name="Grimwood J."/>
            <person name="Chapman J.A."/>
            <person name="Shapiro H."/>
            <person name="Aerts A."/>
            <person name="Otillar R.P."/>
            <person name="Terry A.Y."/>
            <person name="Boore J.L."/>
            <person name="Simakov O."/>
            <person name="Marletaz F."/>
            <person name="Cho S.-J."/>
            <person name="Edsinger-Gonzales E."/>
            <person name="Havlak P."/>
            <person name="Kuo D.-H."/>
            <person name="Larsson T."/>
            <person name="Lv J."/>
            <person name="Arendt D."/>
            <person name="Savage R."/>
            <person name="Osoegawa K."/>
            <person name="de Jong P."/>
            <person name="Lindberg D.R."/>
            <person name="Seaver E.C."/>
            <person name="Weisblat D.A."/>
            <person name="Putnam N.H."/>
            <person name="Grigoriev I.V."/>
            <person name="Rokhsar D.S."/>
        </authorList>
    </citation>
    <scope>NUCLEOTIDE SEQUENCE</scope>
</reference>
<keyword evidence="2" id="KW-1015">Disulfide bond</keyword>
<dbReference type="RefSeq" id="XP_009030085.1">
    <property type="nucleotide sequence ID" value="XM_009031837.1"/>
</dbReference>
<dbReference type="SMART" id="SM00130">
    <property type="entry name" value="KR"/>
    <property type="match status" value="1"/>
</dbReference>
<keyword evidence="1 3" id="KW-0420">Kringle</keyword>
<dbReference type="InterPro" id="IPR038178">
    <property type="entry name" value="Kringle_sf"/>
</dbReference>
<dbReference type="AlphaFoldDB" id="T1G016"/>
<dbReference type="EnsemblMetazoa" id="HelroT70028">
    <property type="protein sequence ID" value="HelroP70028"/>
    <property type="gene ID" value="HelroG70028"/>
</dbReference>
<reference evidence="5 7" key="2">
    <citation type="journal article" date="2013" name="Nature">
        <title>Insights into bilaterian evolution from three spiralian genomes.</title>
        <authorList>
            <person name="Simakov O."/>
            <person name="Marletaz F."/>
            <person name="Cho S.J."/>
            <person name="Edsinger-Gonzales E."/>
            <person name="Havlak P."/>
            <person name="Hellsten U."/>
            <person name="Kuo D.H."/>
            <person name="Larsson T."/>
            <person name="Lv J."/>
            <person name="Arendt D."/>
            <person name="Savage R."/>
            <person name="Osoegawa K."/>
            <person name="de Jong P."/>
            <person name="Grimwood J."/>
            <person name="Chapman J.A."/>
            <person name="Shapiro H."/>
            <person name="Aerts A."/>
            <person name="Otillar R.P."/>
            <person name="Terry A.Y."/>
            <person name="Boore J.L."/>
            <person name="Grigoriev I.V."/>
            <person name="Lindberg D.R."/>
            <person name="Seaver E.C."/>
            <person name="Weisblat D.A."/>
            <person name="Putnam N.H."/>
            <person name="Rokhsar D.S."/>
        </authorList>
    </citation>
    <scope>NUCLEOTIDE SEQUENCE</scope>
</reference>
<dbReference type="OrthoDB" id="6144115at2759"/>